<comment type="caution">
    <text evidence="1">The sequence shown here is derived from an EMBL/GenBank/DDBJ whole genome shotgun (WGS) entry which is preliminary data.</text>
</comment>
<evidence type="ECO:0000313" key="2">
    <source>
        <dbReference type="Proteomes" id="UP000230447"/>
    </source>
</evidence>
<name>A0A2G9ZFS4_9BACT</name>
<sequence length="131" mass="15653">MYFLFHFYSILIREAFLYKEFYNFKYICIYYISIILNNLARIIDLVEKVPVTCLTKKFSDFHYFFFYAEEPNLSFYSEYSATTEGYQRLFEAGRGSACFERNSKGFSENGIYYKWGGAFIQLDSEDIQALE</sequence>
<protein>
    <submittedName>
        <fullName evidence="1">Uncharacterized protein</fullName>
    </submittedName>
</protein>
<dbReference type="AlphaFoldDB" id="A0A2G9ZFS4"/>
<organism evidence="1 2">
    <name type="scientific">bacterium (Candidatus Gribaldobacteria) CG23_combo_of_CG06-09_8_20_14_all_37_87_8</name>
    <dbReference type="NCBI Taxonomy" id="2014278"/>
    <lineage>
        <taxon>Bacteria</taxon>
        <taxon>Candidatus Gribaldobacteria</taxon>
    </lineage>
</organism>
<evidence type="ECO:0000313" key="1">
    <source>
        <dbReference type="EMBL" id="PIP32014.1"/>
    </source>
</evidence>
<accession>A0A2G9ZFS4</accession>
<dbReference type="EMBL" id="PCSB01000010">
    <property type="protein sequence ID" value="PIP32014.1"/>
    <property type="molecule type" value="Genomic_DNA"/>
</dbReference>
<proteinExistence type="predicted"/>
<gene>
    <name evidence="1" type="ORF">COX24_00455</name>
</gene>
<dbReference type="Proteomes" id="UP000230447">
    <property type="component" value="Unassembled WGS sequence"/>
</dbReference>
<reference evidence="1 2" key="1">
    <citation type="submission" date="2017-09" db="EMBL/GenBank/DDBJ databases">
        <title>Depth-based differentiation of microbial function through sediment-hosted aquifers and enrichment of novel symbionts in the deep terrestrial subsurface.</title>
        <authorList>
            <person name="Probst A.J."/>
            <person name="Ladd B."/>
            <person name="Jarett J.K."/>
            <person name="Geller-Mcgrath D.E."/>
            <person name="Sieber C.M."/>
            <person name="Emerson J.B."/>
            <person name="Anantharaman K."/>
            <person name="Thomas B.C."/>
            <person name="Malmstrom R."/>
            <person name="Stieglmeier M."/>
            <person name="Klingl A."/>
            <person name="Woyke T."/>
            <person name="Ryan C.M."/>
            <person name="Banfield J.F."/>
        </authorList>
    </citation>
    <scope>NUCLEOTIDE SEQUENCE [LARGE SCALE GENOMIC DNA]</scope>
    <source>
        <strain evidence="1">CG23_combo_of_CG06-09_8_20_14_all_37_87_8</strain>
    </source>
</reference>
<feature type="non-terminal residue" evidence="1">
    <location>
        <position position="131"/>
    </location>
</feature>